<feature type="region of interest" description="Disordered" evidence="1">
    <location>
        <begin position="44"/>
        <end position="65"/>
    </location>
</feature>
<dbReference type="RefSeq" id="WP_203920613.1">
    <property type="nucleotide sequence ID" value="NZ_BONZ01000049.1"/>
</dbReference>
<protein>
    <submittedName>
        <fullName evidence="2">Uncharacterized protein</fullName>
    </submittedName>
</protein>
<evidence type="ECO:0000313" key="2">
    <source>
        <dbReference type="EMBL" id="GIH17063.1"/>
    </source>
</evidence>
<name>A0A8J3QWF1_9ACTN</name>
<dbReference type="AlphaFoldDB" id="A0A8J3QWF1"/>
<sequence>MSDTACGTAAGYLRHRWQGTPTCPACLAAWHEFDAWCRDLRAGKQQGKRPVWQRREARRSSPRRP</sequence>
<evidence type="ECO:0000256" key="1">
    <source>
        <dbReference type="SAM" id="MobiDB-lite"/>
    </source>
</evidence>
<dbReference type="Proteomes" id="UP000642748">
    <property type="component" value="Unassembled WGS sequence"/>
</dbReference>
<organism evidence="2 3">
    <name type="scientific">Rugosimonospora africana</name>
    <dbReference type="NCBI Taxonomy" id="556532"/>
    <lineage>
        <taxon>Bacteria</taxon>
        <taxon>Bacillati</taxon>
        <taxon>Actinomycetota</taxon>
        <taxon>Actinomycetes</taxon>
        <taxon>Micromonosporales</taxon>
        <taxon>Micromonosporaceae</taxon>
        <taxon>Rugosimonospora</taxon>
    </lineage>
</organism>
<evidence type="ECO:0000313" key="3">
    <source>
        <dbReference type="Proteomes" id="UP000642748"/>
    </source>
</evidence>
<proteinExistence type="predicted"/>
<reference evidence="2" key="1">
    <citation type="submission" date="2021-01" db="EMBL/GenBank/DDBJ databases">
        <title>Whole genome shotgun sequence of Rugosimonospora africana NBRC 104875.</title>
        <authorList>
            <person name="Komaki H."/>
            <person name="Tamura T."/>
        </authorList>
    </citation>
    <scope>NUCLEOTIDE SEQUENCE</scope>
    <source>
        <strain evidence="2">NBRC 104875</strain>
    </source>
</reference>
<dbReference type="EMBL" id="BONZ01000049">
    <property type="protein sequence ID" value="GIH17063.1"/>
    <property type="molecule type" value="Genomic_DNA"/>
</dbReference>
<accession>A0A8J3QWF1</accession>
<comment type="caution">
    <text evidence="2">The sequence shown here is derived from an EMBL/GenBank/DDBJ whole genome shotgun (WGS) entry which is preliminary data.</text>
</comment>
<keyword evidence="3" id="KW-1185">Reference proteome</keyword>
<gene>
    <name evidence="2" type="ORF">Raf01_52350</name>
</gene>